<organism evidence="3 4">
    <name type="scientific">Ponticoccus litoralis</name>
    <dbReference type="NCBI Taxonomy" id="422297"/>
    <lineage>
        <taxon>Bacteria</taxon>
        <taxon>Pseudomonadati</taxon>
        <taxon>Pseudomonadota</taxon>
        <taxon>Alphaproteobacteria</taxon>
        <taxon>Rhodobacterales</taxon>
        <taxon>Roseobacteraceae</taxon>
        <taxon>Ponticoccus</taxon>
    </lineage>
</organism>
<gene>
    <name evidence="3" type="ORF">ABFB10_09355</name>
</gene>
<feature type="chain" id="PRO_5043712704" description="Tetratricopeptide repeat protein" evidence="2">
    <location>
        <begin position="19"/>
        <end position="764"/>
    </location>
</feature>
<proteinExistence type="predicted"/>
<evidence type="ECO:0000313" key="3">
    <source>
        <dbReference type="EMBL" id="MEN9061215.1"/>
    </source>
</evidence>
<feature type="region of interest" description="Disordered" evidence="1">
    <location>
        <begin position="227"/>
        <end position="249"/>
    </location>
</feature>
<name>A0AAW9SQC9_9RHOB</name>
<feature type="signal peptide" evidence="2">
    <location>
        <begin position="1"/>
        <end position="18"/>
    </location>
</feature>
<reference evidence="3 4" key="1">
    <citation type="submission" date="2024-05" db="EMBL/GenBank/DDBJ databases">
        <title>Genome sequence of Ponticoccus litoralis KCCM 90028.</title>
        <authorList>
            <person name="Kim J.M."/>
            <person name="Lee J.K."/>
            <person name="Choi B.J."/>
            <person name="Bayburt H."/>
            <person name="Baek J.H."/>
            <person name="Jeon C.O."/>
        </authorList>
    </citation>
    <scope>NUCLEOTIDE SEQUENCE [LARGE SCALE GENOMIC DNA]</scope>
    <source>
        <strain evidence="3 4">KCCM 90028</strain>
    </source>
</reference>
<evidence type="ECO:0000256" key="1">
    <source>
        <dbReference type="SAM" id="MobiDB-lite"/>
    </source>
</evidence>
<protein>
    <recommendedName>
        <fullName evidence="5">Tetratricopeptide repeat protein</fullName>
    </recommendedName>
</protein>
<dbReference type="RefSeq" id="WP_347166305.1">
    <property type="nucleotide sequence ID" value="NZ_JBDNCH010000002.1"/>
</dbReference>
<dbReference type="AlphaFoldDB" id="A0AAW9SQC9"/>
<sequence>MRLALVILAWLLPGHLLAQTVAVRSGEHGAFTRLVFDVPPGLGWTLDQVPEERRVRLDLDAEGLGFDLSRVFDRIDRDRLASINAAEGGSSVTLALACACDVEAFVLRDRMLVLDIRAADPAEDVADKPAAGAPGLSGPADAGLAGDLSRVRVDGIPGIGPARTADPLLPRLPAGRPPTSHQDAVATGEPVRDMSDAMAIGDQIAADLAAAATEGILTAAVASKPHFPATSADQPAGRDAKDTADADPDGDIVQQLAAGLSDVDHTAAGRRRIQVGGLSCISDESLRVAQWVAPGRDINAVLAHRRGLVFGEFDRIDEAALVSYAKSLLHFGFGAEARATLNLSADDGTEALKALSYLMDHRSDPTGLFGGQTNCPGDAALWAVIALPEDPGSHLVDTAAVLRGYESLPIHLREHLGPVLANRLSGAGYPGAARDVLNRLQRSKGEETDSIALGRAQLDLHQGNLGAAEAPLRSLATGAGPESPEAVLASIELARTAGKPVPGYLVELADAFSVEFRNSEEGPEFWKAHVTALLLNDAFQAAHDRISDADGTYVPEDVMGAMRNVAVEAVVERADDLTFLKLAMRDLQTGFRPARDRTVLAIAQRFPATGLPDAALNQLAMIPSASLVGPEAAILRAGALLDLGRHEEAEIILIGQTGEEVTRLRAELRDHMGDHELAGRMYSELGEEALARQAAWLSGDWGSVADGSEDALAQAAALIRSPPDDIDVANPSLAAAEGLSRASVDTREKIRALLEATKLTGNEG</sequence>
<keyword evidence="2" id="KW-0732">Signal</keyword>
<accession>A0AAW9SQC9</accession>
<dbReference type="EMBL" id="JBDNCH010000002">
    <property type="protein sequence ID" value="MEN9061215.1"/>
    <property type="molecule type" value="Genomic_DNA"/>
</dbReference>
<comment type="caution">
    <text evidence="3">The sequence shown here is derived from an EMBL/GenBank/DDBJ whole genome shotgun (WGS) entry which is preliminary data.</text>
</comment>
<evidence type="ECO:0000256" key="2">
    <source>
        <dbReference type="SAM" id="SignalP"/>
    </source>
</evidence>
<keyword evidence="4" id="KW-1185">Reference proteome</keyword>
<evidence type="ECO:0000313" key="4">
    <source>
        <dbReference type="Proteomes" id="UP001428774"/>
    </source>
</evidence>
<evidence type="ECO:0008006" key="5">
    <source>
        <dbReference type="Google" id="ProtNLM"/>
    </source>
</evidence>
<dbReference type="Proteomes" id="UP001428774">
    <property type="component" value="Unassembled WGS sequence"/>
</dbReference>